<keyword evidence="2" id="KW-1185">Reference proteome</keyword>
<evidence type="ECO:0000313" key="2">
    <source>
        <dbReference type="Proteomes" id="UP001642464"/>
    </source>
</evidence>
<protein>
    <submittedName>
        <fullName evidence="1">Hydrocephalus-inducing protein homolog</fullName>
    </submittedName>
</protein>
<name>A0ABP0HS49_9DINO</name>
<comment type="caution">
    <text evidence="1">The sequence shown here is derived from an EMBL/GenBank/DDBJ whole genome shotgun (WGS) entry which is preliminary data.</text>
</comment>
<sequence length="618" mass="72716">MARRPDDTRGSLIFQEGKCIEGDYYIVAVYDDPATCTISFSAYELENDCTYTYPLTYSQFDALFQYDSELMNPSNQDGRFHWVIEHLDFVQDKRGQKVLCLGEEATAEVDDEGDLVQEKPKATSAVPANVGGKIDGATRAKLLKELDTHDDAKLHAALVKSEGARKRFIAELHAKRNLEQLKASQRLQKADEDREARLAKLELIKKQQHARAEAHKASEEAKKSTMAQLEVLMKQKEAQAIRRLIQEKDAQDRGMGREKDAARQRRKMQERSAAEVRAIEEERAQQLARKRDEQVEKRRALFLKKNRQIAEILREEKMKEREYQARLREQKDLIIQEVWKTKAQERLAREEKEREFQRLEEIRETKNVERERRRAMDELKQISAIRKHAEEEKEATVKRREKMRKEYLLELKVDASNRAQQAREQARRNERREQKIQEREEARLRRFRESQFMDSMRATRSFMKEGEGEEGNTLEATGSPTAQDEDLQRKGFEAEERRKRQAEREEKLKREAEKKGKMQQLSGKNPNLAELNRIKVWRAEDEAQKKKLEDARLKRELQREQNLRALHEAAAKREELWTRLEVTRTEREEERQANRQKAVIEKIKNMPVGGGLPNVLVY</sequence>
<dbReference type="Proteomes" id="UP001642464">
    <property type="component" value="Unassembled WGS sequence"/>
</dbReference>
<proteinExistence type="predicted"/>
<accession>A0ABP0HS49</accession>
<organism evidence="1 2">
    <name type="scientific">Durusdinium trenchii</name>
    <dbReference type="NCBI Taxonomy" id="1381693"/>
    <lineage>
        <taxon>Eukaryota</taxon>
        <taxon>Sar</taxon>
        <taxon>Alveolata</taxon>
        <taxon>Dinophyceae</taxon>
        <taxon>Suessiales</taxon>
        <taxon>Symbiodiniaceae</taxon>
        <taxon>Durusdinium</taxon>
    </lineage>
</organism>
<gene>
    <name evidence="1" type="ORF">SCF082_LOCUS3089</name>
</gene>
<evidence type="ECO:0000313" key="1">
    <source>
        <dbReference type="EMBL" id="CAK8992421.1"/>
    </source>
</evidence>
<reference evidence="1 2" key="1">
    <citation type="submission" date="2024-02" db="EMBL/GenBank/DDBJ databases">
        <authorList>
            <person name="Chen Y."/>
            <person name="Shah S."/>
            <person name="Dougan E. K."/>
            <person name="Thang M."/>
            <person name="Chan C."/>
        </authorList>
    </citation>
    <scope>NUCLEOTIDE SEQUENCE [LARGE SCALE GENOMIC DNA]</scope>
</reference>
<dbReference type="EMBL" id="CAXAMM010001558">
    <property type="protein sequence ID" value="CAK8992421.1"/>
    <property type="molecule type" value="Genomic_DNA"/>
</dbReference>